<name>A0AAV9SEG4_9TELE</name>
<evidence type="ECO:0000313" key="2">
    <source>
        <dbReference type="EMBL" id="KAK5619767.1"/>
    </source>
</evidence>
<dbReference type="EMBL" id="JAHHUM010000452">
    <property type="protein sequence ID" value="KAK5619767.1"/>
    <property type="molecule type" value="Genomic_DNA"/>
</dbReference>
<feature type="compositionally biased region" description="Polar residues" evidence="1">
    <location>
        <begin position="24"/>
        <end position="37"/>
    </location>
</feature>
<comment type="caution">
    <text evidence="2">The sequence shown here is derived from an EMBL/GenBank/DDBJ whole genome shotgun (WGS) entry which is preliminary data.</text>
</comment>
<reference evidence="2 3" key="1">
    <citation type="submission" date="2021-06" db="EMBL/GenBank/DDBJ databases">
        <authorList>
            <person name="Palmer J.M."/>
        </authorList>
    </citation>
    <scope>NUCLEOTIDE SEQUENCE [LARGE SCALE GENOMIC DNA]</scope>
    <source>
        <strain evidence="2 3">MEX-2019</strain>
        <tissue evidence="2">Muscle</tissue>
    </source>
</reference>
<proteinExistence type="predicted"/>
<dbReference type="AlphaFoldDB" id="A0AAV9SEG4"/>
<dbReference type="Proteomes" id="UP001311232">
    <property type="component" value="Unassembled WGS sequence"/>
</dbReference>
<protein>
    <submittedName>
        <fullName evidence="2">Uncharacterized protein</fullName>
    </submittedName>
</protein>
<evidence type="ECO:0000313" key="3">
    <source>
        <dbReference type="Proteomes" id="UP001311232"/>
    </source>
</evidence>
<feature type="compositionally biased region" description="Basic and acidic residues" evidence="1">
    <location>
        <begin position="13"/>
        <end position="22"/>
    </location>
</feature>
<feature type="region of interest" description="Disordered" evidence="1">
    <location>
        <begin position="1"/>
        <end position="45"/>
    </location>
</feature>
<organism evidence="2 3">
    <name type="scientific">Crenichthys baileyi</name>
    <name type="common">White River springfish</name>
    <dbReference type="NCBI Taxonomy" id="28760"/>
    <lineage>
        <taxon>Eukaryota</taxon>
        <taxon>Metazoa</taxon>
        <taxon>Chordata</taxon>
        <taxon>Craniata</taxon>
        <taxon>Vertebrata</taxon>
        <taxon>Euteleostomi</taxon>
        <taxon>Actinopterygii</taxon>
        <taxon>Neopterygii</taxon>
        <taxon>Teleostei</taxon>
        <taxon>Neoteleostei</taxon>
        <taxon>Acanthomorphata</taxon>
        <taxon>Ovalentaria</taxon>
        <taxon>Atherinomorphae</taxon>
        <taxon>Cyprinodontiformes</taxon>
        <taxon>Goodeidae</taxon>
        <taxon>Crenichthys</taxon>
    </lineage>
</organism>
<keyword evidence="3" id="KW-1185">Reference proteome</keyword>
<feature type="region of interest" description="Disordered" evidence="1">
    <location>
        <begin position="82"/>
        <end position="102"/>
    </location>
</feature>
<evidence type="ECO:0000256" key="1">
    <source>
        <dbReference type="SAM" id="MobiDB-lite"/>
    </source>
</evidence>
<sequence>MKPHGGIASVCRQEPRTQDHMRVSNGNPSVHTANQSKDISDEDNKAQGVVTMERIENTKENCTFHLNHPTYAAAGGKFVSNDTSVSDNMHKDSDREVEFGSQ</sequence>
<gene>
    <name evidence="2" type="ORF">CRENBAI_007652</name>
</gene>
<feature type="compositionally biased region" description="Basic and acidic residues" evidence="1">
    <location>
        <begin position="88"/>
        <end position="102"/>
    </location>
</feature>
<accession>A0AAV9SEG4</accession>